<keyword evidence="4 9" id="KW-0812">Transmembrane</keyword>
<dbReference type="GO" id="GO:0022857">
    <property type="term" value="F:transmembrane transporter activity"/>
    <property type="evidence" value="ECO:0007669"/>
    <property type="project" value="TreeGrafter"/>
</dbReference>
<feature type="repeat" description="Solcar" evidence="9">
    <location>
        <begin position="96"/>
        <end position="181"/>
    </location>
</feature>
<dbReference type="InterPro" id="IPR023395">
    <property type="entry name" value="MCP_dom_sf"/>
</dbReference>
<keyword evidence="5" id="KW-0677">Repeat</keyword>
<feature type="repeat" description="Solcar" evidence="9">
    <location>
        <begin position="1"/>
        <end position="86"/>
    </location>
</feature>
<dbReference type="GO" id="GO:0031966">
    <property type="term" value="C:mitochondrial membrane"/>
    <property type="evidence" value="ECO:0007669"/>
    <property type="project" value="UniProtKB-SubCell"/>
</dbReference>
<accession>A0AAV8UF10</accession>
<keyword evidence="7" id="KW-0496">Mitochondrion</keyword>
<keyword evidence="12" id="KW-1185">Reference proteome</keyword>
<feature type="repeat" description="Solcar" evidence="9">
    <location>
        <begin position="193"/>
        <end position="279"/>
    </location>
</feature>
<name>A0AAV8UF10_9RHOD</name>
<keyword evidence="3 10" id="KW-0813">Transport</keyword>
<evidence type="ECO:0000256" key="5">
    <source>
        <dbReference type="ARBA" id="ARBA00022737"/>
    </source>
</evidence>
<dbReference type="Proteomes" id="UP001157974">
    <property type="component" value="Unassembled WGS sequence"/>
</dbReference>
<dbReference type="PROSITE" id="PS50920">
    <property type="entry name" value="SOLCAR"/>
    <property type="match status" value="3"/>
</dbReference>
<proteinExistence type="inferred from homology"/>
<dbReference type="AlphaFoldDB" id="A0AAV8UF10"/>
<comment type="subcellular location">
    <subcellularLocation>
        <location evidence="1">Mitochondrion membrane</location>
        <topology evidence="1">Multi-pass membrane protein</topology>
    </subcellularLocation>
</comment>
<evidence type="ECO:0008006" key="13">
    <source>
        <dbReference type="Google" id="ProtNLM"/>
    </source>
</evidence>
<comment type="caution">
    <text evidence="11">The sequence shown here is derived from an EMBL/GenBank/DDBJ whole genome shotgun (WGS) entry which is preliminary data.</text>
</comment>
<dbReference type="InterPro" id="IPR018108">
    <property type="entry name" value="MCP_transmembrane"/>
</dbReference>
<dbReference type="InterPro" id="IPR002067">
    <property type="entry name" value="MCP"/>
</dbReference>
<protein>
    <recommendedName>
        <fullName evidence="13">Mitochondrial carrier protein</fullName>
    </recommendedName>
</protein>
<dbReference type="EMBL" id="JAMWBK010000012">
    <property type="protein sequence ID" value="KAJ8901060.1"/>
    <property type="molecule type" value="Genomic_DNA"/>
</dbReference>
<evidence type="ECO:0000256" key="1">
    <source>
        <dbReference type="ARBA" id="ARBA00004225"/>
    </source>
</evidence>
<reference evidence="11 12" key="1">
    <citation type="journal article" date="2023" name="Nat. Commun.">
        <title>Origin of minicircular mitochondrial genomes in red algae.</title>
        <authorList>
            <person name="Lee Y."/>
            <person name="Cho C.H."/>
            <person name="Lee Y.M."/>
            <person name="Park S.I."/>
            <person name="Yang J.H."/>
            <person name="West J.A."/>
            <person name="Bhattacharya D."/>
            <person name="Yoon H.S."/>
        </authorList>
    </citation>
    <scope>NUCLEOTIDE SEQUENCE [LARGE SCALE GENOMIC DNA]</scope>
    <source>
        <strain evidence="11 12">CCMP1338</strain>
        <tissue evidence="11">Whole cell</tissue>
    </source>
</reference>
<evidence type="ECO:0000256" key="10">
    <source>
        <dbReference type="RuleBase" id="RU000488"/>
    </source>
</evidence>
<comment type="similarity">
    <text evidence="2 10">Belongs to the mitochondrial carrier (TC 2.A.29) family.</text>
</comment>
<evidence type="ECO:0000256" key="8">
    <source>
        <dbReference type="ARBA" id="ARBA00023136"/>
    </source>
</evidence>
<evidence type="ECO:0000256" key="9">
    <source>
        <dbReference type="PROSITE-ProRule" id="PRU00282"/>
    </source>
</evidence>
<dbReference type="PRINTS" id="PR00926">
    <property type="entry name" value="MITOCARRIER"/>
</dbReference>
<dbReference type="Pfam" id="PF00153">
    <property type="entry name" value="Mito_carr"/>
    <property type="match status" value="3"/>
</dbReference>
<organism evidence="11 12">
    <name type="scientific">Rhodosorus marinus</name>
    <dbReference type="NCBI Taxonomy" id="101924"/>
    <lineage>
        <taxon>Eukaryota</taxon>
        <taxon>Rhodophyta</taxon>
        <taxon>Stylonematophyceae</taxon>
        <taxon>Stylonematales</taxon>
        <taxon>Stylonemataceae</taxon>
        <taxon>Rhodosorus</taxon>
    </lineage>
</organism>
<evidence type="ECO:0000256" key="7">
    <source>
        <dbReference type="ARBA" id="ARBA00023128"/>
    </source>
</evidence>
<evidence type="ECO:0000256" key="4">
    <source>
        <dbReference type="ARBA" id="ARBA00022692"/>
    </source>
</evidence>
<dbReference type="SUPFAM" id="SSF103506">
    <property type="entry name" value="Mitochondrial carrier"/>
    <property type="match status" value="1"/>
</dbReference>
<evidence type="ECO:0000256" key="6">
    <source>
        <dbReference type="ARBA" id="ARBA00022989"/>
    </source>
</evidence>
<sequence length="295" mass="31901">MDAAKDFVGGTVAGITGVLVGQPFDVMRIRAQTLWVQRQGTVLLHAMQMLRTEGVFSLFKGVVPPMAGVGFQNAVLFFAYGTAVRAITPGGKVDEASLAMVTIAGSIGGFACAFVTGPVELFKVRQQVNEKKIGLRTVSLVKNMVAVDGFSGLYRGLTATLVRDVPSYGSYFWSYELIRRLYADRFGCSLAEVPGFVDFLAGGVAGCLSWTIIYPIDVVKSRLQMQGEGSVREGFFHCAKRIYSTQGWRVFGKGLGLTVARAFPVNATIFYFHGSTVKILSLLQESYLSLKVGTG</sequence>
<evidence type="ECO:0000313" key="11">
    <source>
        <dbReference type="EMBL" id="KAJ8901060.1"/>
    </source>
</evidence>
<dbReference type="InterPro" id="IPR050567">
    <property type="entry name" value="Mitochondrial_Carrier"/>
</dbReference>
<dbReference type="PANTHER" id="PTHR45624">
    <property type="entry name" value="MITOCHONDRIAL BASIC AMINO ACIDS TRANSPORTER-RELATED"/>
    <property type="match status" value="1"/>
</dbReference>
<evidence type="ECO:0000256" key="2">
    <source>
        <dbReference type="ARBA" id="ARBA00006375"/>
    </source>
</evidence>
<dbReference type="PANTHER" id="PTHR45624:SF10">
    <property type="entry name" value="SLC (SOLUTE CARRIER) HOMOLOG"/>
    <property type="match status" value="1"/>
</dbReference>
<gene>
    <name evidence="11" type="ORF">NDN08_004920</name>
</gene>
<keyword evidence="8 9" id="KW-0472">Membrane</keyword>
<evidence type="ECO:0000313" key="12">
    <source>
        <dbReference type="Proteomes" id="UP001157974"/>
    </source>
</evidence>
<keyword evidence="6" id="KW-1133">Transmembrane helix</keyword>
<evidence type="ECO:0000256" key="3">
    <source>
        <dbReference type="ARBA" id="ARBA00022448"/>
    </source>
</evidence>
<dbReference type="Gene3D" id="1.50.40.10">
    <property type="entry name" value="Mitochondrial carrier domain"/>
    <property type="match status" value="1"/>
</dbReference>